<reference evidence="4 5" key="1">
    <citation type="submission" date="2020-10" db="EMBL/GenBank/DDBJ databases">
        <title>Thermofilum lucidum 3507LT sp. nov. a novel member of Thermofilaceae family isolated from Chile hot spring, and proposal of description order Thermofilales.</title>
        <authorList>
            <person name="Zayulina K.S."/>
            <person name="Elcheninov A.G."/>
            <person name="Toshchakov S.V."/>
            <person name="Kublanov I.V."/>
        </authorList>
    </citation>
    <scope>NUCLEOTIDE SEQUENCE [LARGE SCALE GENOMIC DNA]</scope>
    <source>
        <strain evidence="4 5">3507LT</strain>
    </source>
</reference>
<dbReference type="GeneID" id="59149168"/>
<evidence type="ECO:0000256" key="1">
    <source>
        <dbReference type="ARBA" id="ARBA00022540"/>
    </source>
</evidence>
<keyword evidence="1 3" id="KW-0396">Initiation factor</keyword>
<sequence>MSVDVTEIFGTPQIGVFIFINDNYALIPFDAPSKLEDKVADTLKVDVIRASIAGSRLLGVLICGNNTGVVLPRITLEAELEAVKRMGLNTAVLEDVRETSLGNLVLVNDRGCVTSPLLSHKTVKVIADTLGVECETRSLGGSPFVGSLAVATNRALAVPPFVTDEEMSEFESILKVQAGLLTVNKGRMFLRAGLVANTKGALAGSETTGHELMQIQRILFQAP</sequence>
<dbReference type="Proteomes" id="UP000594121">
    <property type="component" value="Chromosome"/>
</dbReference>
<dbReference type="AlphaFoldDB" id="A0A7L9FGE6"/>
<name>A0A7L9FGE6_9CREN</name>
<accession>A0A7L9FGE6</accession>
<dbReference type="NCBIfam" id="TIGR00323">
    <property type="entry name" value="eIF-6"/>
    <property type="match status" value="1"/>
</dbReference>
<keyword evidence="5" id="KW-1185">Reference proteome</keyword>
<dbReference type="RefSeq" id="WP_192818066.1">
    <property type="nucleotide sequence ID" value="NZ_CP062310.1"/>
</dbReference>
<keyword evidence="2 3" id="KW-0648">Protein biosynthesis</keyword>
<dbReference type="SUPFAM" id="SSF55909">
    <property type="entry name" value="Pentein"/>
    <property type="match status" value="1"/>
</dbReference>
<dbReference type="SMART" id="SM00654">
    <property type="entry name" value="eIF6"/>
    <property type="match status" value="1"/>
</dbReference>
<dbReference type="GO" id="GO:0042256">
    <property type="term" value="P:cytosolic ribosome assembly"/>
    <property type="evidence" value="ECO:0007669"/>
    <property type="project" value="InterPro"/>
</dbReference>
<evidence type="ECO:0000256" key="2">
    <source>
        <dbReference type="ARBA" id="ARBA00022917"/>
    </source>
</evidence>
<gene>
    <name evidence="3" type="primary">eif6</name>
    <name evidence="4" type="ORF">IG193_04690</name>
</gene>
<dbReference type="EMBL" id="CP062310">
    <property type="protein sequence ID" value="QOJ78093.1"/>
    <property type="molecule type" value="Genomic_DNA"/>
</dbReference>
<protein>
    <recommendedName>
        <fullName evidence="3">Translation initiation factor 6</fullName>
        <shortName evidence="3">aIF-6</shortName>
    </recommendedName>
</protein>
<dbReference type="GO" id="GO:0003743">
    <property type="term" value="F:translation initiation factor activity"/>
    <property type="evidence" value="ECO:0007669"/>
    <property type="project" value="UniProtKB-UniRule"/>
</dbReference>
<dbReference type="InterPro" id="IPR002769">
    <property type="entry name" value="eIF6"/>
</dbReference>
<dbReference type="PANTHER" id="PTHR10784">
    <property type="entry name" value="TRANSLATION INITIATION FACTOR 6"/>
    <property type="match status" value="1"/>
</dbReference>
<dbReference type="FunCoup" id="A0A7L9FGE6">
    <property type="interactions" value="167"/>
</dbReference>
<proteinExistence type="inferred from homology"/>
<dbReference type="InParanoid" id="A0A7L9FGE6"/>
<dbReference type="Pfam" id="PF01912">
    <property type="entry name" value="eIF-6"/>
    <property type="match status" value="1"/>
</dbReference>
<comment type="similarity">
    <text evidence="3">Belongs to the eIF-6 family.</text>
</comment>
<dbReference type="HAMAP" id="MF_00032">
    <property type="entry name" value="eIF_6"/>
    <property type="match status" value="1"/>
</dbReference>
<dbReference type="GO" id="GO:0043022">
    <property type="term" value="F:ribosome binding"/>
    <property type="evidence" value="ECO:0007669"/>
    <property type="project" value="InterPro"/>
</dbReference>
<comment type="function">
    <text evidence="3">Binds to the 50S ribosomal subunit and prevents its association with the 30S ribosomal subunit to form the 70S initiation complex.</text>
</comment>
<evidence type="ECO:0000313" key="4">
    <source>
        <dbReference type="EMBL" id="QOJ78093.1"/>
    </source>
</evidence>
<evidence type="ECO:0000256" key="3">
    <source>
        <dbReference type="HAMAP-Rule" id="MF_00032"/>
    </source>
</evidence>
<evidence type="ECO:0000313" key="5">
    <source>
        <dbReference type="Proteomes" id="UP000594121"/>
    </source>
</evidence>
<dbReference type="KEGG" id="thel:IG193_04690"/>
<dbReference type="Gene3D" id="3.75.10.10">
    <property type="entry name" value="L-arginine/glycine Amidinotransferase, Chain A"/>
    <property type="match status" value="1"/>
</dbReference>
<organism evidence="4 5">
    <name type="scientific">Infirmifilum lucidum</name>
    <dbReference type="NCBI Taxonomy" id="2776706"/>
    <lineage>
        <taxon>Archaea</taxon>
        <taxon>Thermoproteota</taxon>
        <taxon>Thermoprotei</taxon>
        <taxon>Thermofilales</taxon>
        <taxon>Thermofilaceae</taxon>
        <taxon>Infirmifilum</taxon>
    </lineage>
</organism>